<proteinExistence type="predicted"/>
<evidence type="ECO:0000256" key="1">
    <source>
        <dbReference type="SAM" id="MobiDB-lite"/>
    </source>
</evidence>
<dbReference type="OrthoDB" id="3557967at2759"/>
<sequence length="440" mass="50416">MPFKLFSAFQDLPDIVTPDIFLQFAFLGRHNNYLVGIAELHSNRHLSKPSDIYCHGLPEQFSKTIAKNSRYNFNVRGHDFLAHFGQWRGHTNSGYLDATSSMIEEIAELQSFVNASKSKANPGGEPAFLSFGPDPGSFFADNGETRYRWSNLPHDLDDAIQDIVCRERYGKIHDVAINGAGGWVIQLNKGKEYKWGGPLEERFRVALENGEQRRATITRLYLNHQNKEEYVLIFNDGKAYASLHEGFKTIFKSYVERAISKKVEWEYYDLCYCTEEEQELANAAYYNRRGLFQLHRGAFEKALCYLQEAVRLQNTARFRDDYGMALIAVREVRKDPKVERLLELAASQERPPGVLPWFVNDYLNIVGIDDDSYARLSALLQRSRILPQSWSWSDSVRIERDVGVYEMNPVHEGLPQGMTELDGSSVSRTECNKSSATRYA</sequence>
<keyword evidence="3" id="KW-1185">Reference proteome</keyword>
<feature type="region of interest" description="Disordered" evidence="1">
    <location>
        <begin position="415"/>
        <end position="440"/>
    </location>
</feature>
<organism evidence="2 3">
    <name type="scientific">Microthyrium microscopicum</name>
    <dbReference type="NCBI Taxonomy" id="703497"/>
    <lineage>
        <taxon>Eukaryota</taxon>
        <taxon>Fungi</taxon>
        <taxon>Dikarya</taxon>
        <taxon>Ascomycota</taxon>
        <taxon>Pezizomycotina</taxon>
        <taxon>Dothideomycetes</taxon>
        <taxon>Dothideomycetes incertae sedis</taxon>
        <taxon>Microthyriales</taxon>
        <taxon>Microthyriaceae</taxon>
        <taxon>Microthyrium</taxon>
    </lineage>
</organism>
<protein>
    <submittedName>
        <fullName evidence="2">Uncharacterized protein</fullName>
    </submittedName>
</protein>
<feature type="compositionally biased region" description="Polar residues" evidence="1">
    <location>
        <begin position="422"/>
        <end position="440"/>
    </location>
</feature>
<accession>A0A6A6UGZ5</accession>
<reference evidence="2" key="1">
    <citation type="journal article" date="2020" name="Stud. Mycol.">
        <title>101 Dothideomycetes genomes: a test case for predicting lifestyles and emergence of pathogens.</title>
        <authorList>
            <person name="Haridas S."/>
            <person name="Albert R."/>
            <person name="Binder M."/>
            <person name="Bloem J."/>
            <person name="Labutti K."/>
            <person name="Salamov A."/>
            <person name="Andreopoulos B."/>
            <person name="Baker S."/>
            <person name="Barry K."/>
            <person name="Bills G."/>
            <person name="Bluhm B."/>
            <person name="Cannon C."/>
            <person name="Castanera R."/>
            <person name="Culley D."/>
            <person name="Daum C."/>
            <person name="Ezra D."/>
            <person name="Gonzalez J."/>
            <person name="Henrissat B."/>
            <person name="Kuo A."/>
            <person name="Liang C."/>
            <person name="Lipzen A."/>
            <person name="Lutzoni F."/>
            <person name="Magnuson J."/>
            <person name="Mondo S."/>
            <person name="Nolan M."/>
            <person name="Ohm R."/>
            <person name="Pangilinan J."/>
            <person name="Park H.-J."/>
            <person name="Ramirez L."/>
            <person name="Alfaro M."/>
            <person name="Sun H."/>
            <person name="Tritt A."/>
            <person name="Yoshinaga Y."/>
            <person name="Zwiers L.-H."/>
            <person name="Turgeon B."/>
            <person name="Goodwin S."/>
            <person name="Spatafora J."/>
            <person name="Crous P."/>
            <person name="Grigoriev I."/>
        </authorList>
    </citation>
    <scope>NUCLEOTIDE SEQUENCE</scope>
    <source>
        <strain evidence="2">CBS 115976</strain>
    </source>
</reference>
<dbReference type="EMBL" id="MU004233">
    <property type="protein sequence ID" value="KAF2671462.1"/>
    <property type="molecule type" value="Genomic_DNA"/>
</dbReference>
<evidence type="ECO:0000313" key="3">
    <source>
        <dbReference type="Proteomes" id="UP000799302"/>
    </source>
</evidence>
<dbReference type="AlphaFoldDB" id="A0A6A6UGZ5"/>
<gene>
    <name evidence="2" type="ORF">BT63DRAFT_423665</name>
</gene>
<dbReference type="Proteomes" id="UP000799302">
    <property type="component" value="Unassembled WGS sequence"/>
</dbReference>
<name>A0A6A6UGZ5_9PEZI</name>
<evidence type="ECO:0000313" key="2">
    <source>
        <dbReference type="EMBL" id="KAF2671462.1"/>
    </source>
</evidence>